<keyword evidence="2" id="KW-1185">Reference proteome</keyword>
<proteinExistence type="predicted"/>
<accession>A0ACB9N2C8</accession>
<comment type="caution">
    <text evidence="1">The sequence shown here is derived from an EMBL/GenBank/DDBJ whole genome shotgun (WGS) entry which is preliminary data.</text>
</comment>
<gene>
    <name evidence="1" type="ORF">MLD38_028291</name>
</gene>
<protein>
    <submittedName>
        <fullName evidence="1">Uncharacterized protein</fullName>
    </submittedName>
</protein>
<organism evidence="1 2">
    <name type="scientific">Melastoma candidum</name>
    <dbReference type="NCBI Taxonomy" id="119954"/>
    <lineage>
        <taxon>Eukaryota</taxon>
        <taxon>Viridiplantae</taxon>
        <taxon>Streptophyta</taxon>
        <taxon>Embryophyta</taxon>
        <taxon>Tracheophyta</taxon>
        <taxon>Spermatophyta</taxon>
        <taxon>Magnoliopsida</taxon>
        <taxon>eudicotyledons</taxon>
        <taxon>Gunneridae</taxon>
        <taxon>Pentapetalae</taxon>
        <taxon>rosids</taxon>
        <taxon>malvids</taxon>
        <taxon>Myrtales</taxon>
        <taxon>Melastomataceae</taxon>
        <taxon>Melastomatoideae</taxon>
        <taxon>Melastomateae</taxon>
        <taxon>Melastoma</taxon>
    </lineage>
</organism>
<evidence type="ECO:0000313" key="2">
    <source>
        <dbReference type="Proteomes" id="UP001057402"/>
    </source>
</evidence>
<name>A0ACB9N2C8_9MYRT</name>
<sequence>MASLILLLSEFLRPSDANVALAATPPSGHLGSSASSCAAVAANANRSVITSYWTSRFDGLTMDDDLPVVAPRVCVDLLVWP</sequence>
<dbReference type="Proteomes" id="UP001057402">
    <property type="component" value="Chromosome 8"/>
</dbReference>
<reference evidence="2" key="1">
    <citation type="journal article" date="2023" name="Front. Plant Sci.">
        <title>Chromosomal-level genome assembly of Melastoma candidum provides insights into trichome evolution.</title>
        <authorList>
            <person name="Zhong Y."/>
            <person name="Wu W."/>
            <person name="Sun C."/>
            <person name="Zou P."/>
            <person name="Liu Y."/>
            <person name="Dai S."/>
            <person name="Zhou R."/>
        </authorList>
    </citation>
    <scope>NUCLEOTIDE SEQUENCE [LARGE SCALE GENOMIC DNA]</scope>
</reference>
<dbReference type="EMBL" id="CM042887">
    <property type="protein sequence ID" value="KAI4329972.1"/>
    <property type="molecule type" value="Genomic_DNA"/>
</dbReference>
<evidence type="ECO:0000313" key="1">
    <source>
        <dbReference type="EMBL" id="KAI4329972.1"/>
    </source>
</evidence>